<keyword evidence="1" id="KW-1133">Transmembrane helix</keyword>
<proteinExistence type="predicted"/>
<evidence type="ECO:0000313" key="3">
    <source>
        <dbReference type="Proteomes" id="UP001243989"/>
    </source>
</evidence>
<keyword evidence="1" id="KW-0472">Membrane</keyword>
<comment type="caution">
    <text evidence="2">The sequence shown here is derived from an EMBL/GenBank/DDBJ whole genome shotgun (WGS) entry which is preliminary data.</text>
</comment>
<evidence type="ECO:0000313" key="2">
    <source>
        <dbReference type="EMBL" id="KAK1636597.1"/>
    </source>
</evidence>
<evidence type="ECO:0000256" key="1">
    <source>
        <dbReference type="SAM" id="Phobius"/>
    </source>
</evidence>
<gene>
    <name evidence="2" type="ORF">BDP81DRAFT_25216</name>
</gene>
<name>A0AAI9ZQY9_9PEZI</name>
<protein>
    <submittedName>
        <fullName evidence="2">Uncharacterized protein</fullName>
    </submittedName>
</protein>
<keyword evidence="1" id="KW-0812">Transmembrane</keyword>
<reference evidence="2" key="1">
    <citation type="submission" date="2021-06" db="EMBL/GenBank/DDBJ databases">
        <title>Comparative genomics, transcriptomics and evolutionary studies reveal genomic signatures of adaptation to plant cell wall in hemibiotrophic fungi.</title>
        <authorList>
            <consortium name="DOE Joint Genome Institute"/>
            <person name="Baroncelli R."/>
            <person name="Diaz J.F."/>
            <person name="Benocci T."/>
            <person name="Peng M."/>
            <person name="Battaglia E."/>
            <person name="Haridas S."/>
            <person name="Andreopoulos W."/>
            <person name="Labutti K."/>
            <person name="Pangilinan J."/>
            <person name="Floch G.L."/>
            <person name="Makela M.R."/>
            <person name="Henrissat B."/>
            <person name="Grigoriev I.V."/>
            <person name="Crouch J.A."/>
            <person name="De Vries R.P."/>
            <person name="Sukno S.A."/>
            <person name="Thon M.R."/>
        </authorList>
    </citation>
    <scope>NUCLEOTIDE SEQUENCE</scope>
    <source>
        <strain evidence="2">CBS 102054</strain>
    </source>
</reference>
<accession>A0AAI9ZQY9</accession>
<dbReference type="Proteomes" id="UP001243989">
    <property type="component" value="Unassembled WGS sequence"/>
</dbReference>
<dbReference type="GeneID" id="85467734"/>
<keyword evidence="3" id="KW-1185">Reference proteome</keyword>
<organism evidence="2 3">
    <name type="scientific">Colletotrichum phormii</name>
    <dbReference type="NCBI Taxonomy" id="359342"/>
    <lineage>
        <taxon>Eukaryota</taxon>
        <taxon>Fungi</taxon>
        <taxon>Dikarya</taxon>
        <taxon>Ascomycota</taxon>
        <taxon>Pezizomycotina</taxon>
        <taxon>Sordariomycetes</taxon>
        <taxon>Hypocreomycetidae</taxon>
        <taxon>Glomerellales</taxon>
        <taxon>Glomerellaceae</taxon>
        <taxon>Colletotrichum</taxon>
        <taxon>Colletotrichum acutatum species complex</taxon>
    </lineage>
</organism>
<dbReference type="EMBL" id="JAHMHQ010000010">
    <property type="protein sequence ID" value="KAK1636597.1"/>
    <property type="molecule type" value="Genomic_DNA"/>
</dbReference>
<sequence>MPSQRVQPSRPGRAAFLLKGTVPYRSYRSNRQAFAATAVSTSWLASQTLPPPPVHSRPLAGALGPFRNDNLSSGLTPTTTSGHRPRSYGLYTPLFLVGLVCDFFFFLVLPVVPY</sequence>
<feature type="transmembrane region" description="Helical" evidence="1">
    <location>
        <begin position="90"/>
        <end position="112"/>
    </location>
</feature>
<dbReference type="RefSeq" id="XP_060445204.1">
    <property type="nucleotide sequence ID" value="XM_060582872.1"/>
</dbReference>
<dbReference type="AlphaFoldDB" id="A0AAI9ZQY9"/>